<dbReference type="GO" id="GO:0043235">
    <property type="term" value="C:receptor complex"/>
    <property type="evidence" value="ECO:0007669"/>
    <property type="project" value="TreeGrafter"/>
</dbReference>
<evidence type="ECO:0000256" key="9">
    <source>
        <dbReference type="ARBA" id="ARBA00023170"/>
    </source>
</evidence>
<dbReference type="FunFam" id="2.10.25.10:FF:000009">
    <property type="entry name" value="Low-density lipoprotein receptor isoform 1"/>
    <property type="match status" value="1"/>
</dbReference>
<keyword evidence="8" id="KW-1015">Disulfide bond</keyword>
<accession>A0A1Y3BC93</accession>
<dbReference type="InterPro" id="IPR000152">
    <property type="entry name" value="EGF-type_Asp/Asn_hydroxyl_site"/>
</dbReference>
<evidence type="ECO:0000259" key="11">
    <source>
        <dbReference type="PROSITE" id="PS01186"/>
    </source>
</evidence>
<dbReference type="GO" id="GO:0006898">
    <property type="term" value="P:receptor-mediated endocytosis"/>
    <property type="evidence" value="ECO:0007669"/>
    <property type="project" value="TreeGrafter"/>
</dbReference>
<keyword evidence="5" id="KW-0677">Repeat</keyword>
<dbReference type="OrthoDB" id="10022113at2759"/>
<evidence type="ECO:0000256" key="1">
    <source>
        <dbReference type="ARBA" id="ARBA00004479"/>
    </source>
</evidence>
<dbReference type="PANTHER" id="PTHR22722:SF14">
    <property type="entry name" value="MEGALIN, ISOFORM A"/>
    <property type="match status" value="1"/>
</dbReference>
<proteinExistence type="predicted"/>
<organism evidence="12 13">
    <name type="scientific">Euroglyphus maynei</name>
    <name type="common">Mayne's house dust mite</name>
    <dbReference type="NCBI Taxonomy" id="6958"/>
    <lineage>
        <taxon>Eukaryota</taxon>
        <taxon>Metazoa</taxon>
        <taxon>Ecdysozoa</taxon>
        <taxon>Arthropoda</taxon>
        <taxon>Chelicerata</taxon>
        <taxon>Arachnida</taxon>
        <taxon>Acari</taxon>
        <taxon>Acariformes</taxon>
        <taxon>Sarcoptiformes</taxon>
        <taxon>Astigmata</taxon>
        <taxon>Psoroptidia</taxon>
        <taxon>Analgoidea</taxon>
        <taxon>Pyroglyphidae</taxon>
        <taxon>Pyroglyphinae</taxon>
        <taxon>Euroglyphus</taxon>
    </lineage>
</organism>
<dbReference type="EMBL" id="MUJZ01032334">
    <property type="protein sequence ID" value="OTF77483.1"/>
    <property type="molecule type" value="Genomic_DNA"/>
</dbReference>
<keyword evidence="7" id="KW-0472">Membrane</keyword>
<dbReference type="PROSITE" id="PS01187">
    <property type="entry name" value="EGF_CA"/>
    <property type="match status" value="1"/>
</dbReference>
<evidence type="ECO:0000256" key="8">
    <source>
        <dbReference type="ARBA" id="ARBA00023157"/>
    </source>
</evidence>
<comment type="subcellular location">
    <subcellularLocation>
        <location evidence="1">Membrane</location>
        <topology evidence="1">Single-pass type I membrane protein</topology>
    </subcellularLocation>
</comment>
<dbReference type="InterPro" id="IPR000742">
    <property type="entry name" value="EGF"/>
</dbReference>
<dbReference type="SUPFAM" id="SSF57184">
    <property type="entry name" value="Growth factor receptor domain"/>
    <property type="match status" value="1"/>
</dbReference>
<name>A0A1Y3BC93_EURMA</name>
<dbReference type="PANTHER" id="PTHR22722">
    <property type="entry name" value="LOW-DENSITY LIPOPROTEIN RECEPTOR-RELATED PROTEIN 2-RELATED"/>
    <property type="match status" value="1"/>
</dbReference>
<keyword evidence="9" id="KW-0675">Receptor</keyword>
<protein>
    <recommendedName>
        <fullName evidence="11">EGF-like domain-containing protein</fullName>
    </recommendedName>
</protein>
<keyword evidence="2" id="KW-0245">EGF-like domain</keyword>
<feature type="non-terminal residue" evidence="12">
    <location>
        <position position="128"/>
    </location>
</feature>
<dbReference type="SMART" id="SM00181">
    <property type="entry name" value="EGF"/>
    <property type="match status" value="2"/>
</dbReference>
<keyword evidence="10" id="KW-0325">Glycoprotein</keyword>
<dbReference type="GO" id="GO:0016324">
    <property type="term" value="C:apical plasma membrane"/>
    <property type="evidence" value="ECO:0007669"/>
    <property type="project" value="TreeGrafter"/>
</dbReference>
<reference evidence="12 13" key="1">
    <citation type="submission" date="2017-03" db="EMBL/GenBank/DDBJ databases">
        <title>Genome Survey of Euroglyphus maynei.</title>
        <authorList>
            <person name="Arlian L.G."/>
            <person name="Morgan M.S."/>
            <person name="Rider S.D."/>
        </authorList>
    </citation>
    <scope>NUCLEOTIDE SEQUENCE [LARGE SCALE GENOMIC DNA]</scope>
    <source>
        <strain evidence="12">Arlian Lab</strain>
        <tissue evidence="12">Whole body</tissue>
    </source>
</reference>
<keyword evidence="6" id="KW-1133">Transmembrane helix</keyword>
<dbReference type="PROSITE" id="PS01186">
    <property type="entry name" value="EGF_2"/>
    <property type="match status" value="1"/>
</dbReference>
<dbReference type="GO" id="GO:0005509">
    <property type="term" value="F:calcium ion binding"/>
    <property type="evidence" value="ECO:0007669"/>
    <property type="project" value="InterPro"/>
</dbReference>
<sequence length="128" mass="14587">MCEHKCKASLNGGICYCQTGMTINPKDQKSCIDFNECNEWEYCDQFCTNTPGSYQCHCGNGYILDENHHCKAENSSDMQIMFVHHSSIYRMDFSGNSLEIITNATAASGLDYHFAKNILFWSDVETRK</sequence>
<dbReference type="InterPro" id="IPR001881">
    <property type="entry name" value="EGF-like_Ca-bd_dom"/>
</dbReference>
<dbReference type="Proteomes" id="UP000194236">
    <property type="component" value="Unassembled WGS sequence"/>
</dbReference>
<keyword evidence="3" id="KW-0254">Endocytosis</keyword>
<evidence type="ECO:0000256" key="7">
    <source>
        <dbReference type="ARBA" id="ARBA00023136"/>
    </source>
</evidence>
<dbReference type="AlphaFoldDB" id="A0A1Y3BC93"/>
<keyword evidence="13" id="KW-1185">Reference proteome</keyword>
<evidence type="ECO:0000313" key="13">
    <source>
        <dbReference type="Proteomes" id="UP000194236"/>
    </source>
</evidence>
<dbReference type="PROSITE" id="PS00010">
    <property type="entry name" value="ASX_HYDROXYL"/>
    <property type="match status" value="1"/>
</dbReference>
<evidence type="ECO:0000256" key="2">
    <source>
        <dbReference type="ARBA" id="ARBA00022536"/>
    </source>
</evidence>
<keyword evidence="4" id="KW-0812">Transmembrane</keyword>
<dbReference type="SMART" id="SM00179">
    <property type="entry name" value="EGF_CA"/>
    <property type="match status" value="1"/>
</dbReference>
<feature type="domain" description="EGF-like" evidence="11">
    <location>
        <begin position="56"/>
        <end position="70"/>
    </location>
</feature>
<dbReference type="InterPro" id="IPR018097">
    <property type="entry name" value="EGF_Ca-bd_CS"/>
</dbReference>
<evidence type="ECO:0000256" key="10">
    <source>
        <dbReference type="ARBA" id="ARBA00023180"/>
    </source>
</evidence>
<comment type="caution">
    <text evidence="12">The sequence shown here is derived from an EMBL/GenBank/DDBJ whole genome shotgun (WGS) entry which is preliminary data.</text>
</comment>
<dbReference type="Gene3D" id="2.10.25.10">
    <property type="entry name" value="Laminin"/>
    <property type="match status" value="2"/>
</dbReference>
<dbReference type="GO" id="GO:0042562">
    <property type="term" value="F:hormone binding"/>
    <property type="evidence" value="ECO:0007669"/>
    <property type="project" value="TreeGrafter"/>
</dbReference>
<evidence type="ECO:0000313" key="12">
    <source>
        <dbReference type="EMBL" id="OTF77483.1"/>
    </source>
</evidence>
<evidence type="ECO:0000256" key="6">
    <source>
        <dbReference type="ARBA" id="ARBA00022989"/>
    </source>
</evidence>
<dbReference type="InterPro" id="IPR009030">
    <property type="entry name" value="Growth_fac_rcpt_cys_sf"/>
</dbReference>
<gene>
    <name evidence="12" type="ORF">BLA29_012531</name>
</gene>
<evidence type="ECO:0000256" key="4">
    <source>
        <dbReference type="ARBA" id="ARBA00022692"/>
    </source>
</evidence>
<evidence type="ECO:0000256" key="3">
    <source>
        <dbReference type="ARBA" id="ARBA00022583"/>
    </source>
</evidence>
<evidence type="ECO:0000256" key="5">
    <source>
        <dbReference type="ARBA" id="ARBA00022737"/>
    </source>
</evidence>
<dbReference type="InterPro" id="IPR051221">
    <property type="entry name" value="LDLR-related"/>
</dbReference>